<evidence type="ECO:0000259" key="3">
    <source>
        <dbReference type="Pfam" id="PF01230"/>
    </source>
</evidence>
<dbReference type="InterPro" id="IPR001310">
    <property type="entry name" value="Histidine_triad_HIT"/>
</dbReference>
<dbReference type="InterPro" id="IPR036265">
    <property type="entry name" value="HIT-like_sf"/>
</dbReference>
<dbReference type="Pfam" id="PF01230">
    <property type="entry name" value="HIT"/>
    <property type="match status" value="1"/>
</dbReference>
<reference evidence="4" key="1">
    <citation type="submission" date="2020-03" db="EMBL/GenBank/DDBJ databases">
        <title>Studies in the Genomics of Life Span.</title>
        <authorList>
            <person name="Glass D."/>
        </authorList>
    </citation>
    <scope>NUCLEOTIDE SEQUENCE</scope>
    <source>
        <strain evidence="4">LTLLF</strain>
        <tissue evidence="4">Muscle</tissue>
    </source>
</reference>
<dbReference type="InterPro" id="IPR011146">
    <property type="entry name" value="HIT-like"/>
</dbReference>
<sequence length="100" mass="11300">MVFSKITHKETPARTIFEDHQCLAFPPQVPTHFLVIPMKDMTQISTVEGNDEVFLCAADLGLHRGRRKVVNEARQSVYHIHPPVLGGQQMKWPPGQAVWG</sequence>
<protein>
    <submittedName>
        <fullName evidence="4">Histidine triad nucleotide-binding protein 1</fullName>
    </submittedName>
</protein>
<dbReference type="GO" id="GO:0003824">
    <property type="term" value="F:catalytic activity"/>
    <property type="evidence" value="ECO:0007669"/>
    <property type="project" value="InterPro"/>
</dbReference>
<feature type="domain" description="HIT" evidence="3">
    <location>
        <begin position="9"/>
        <end position="89"/>
    </location>
</feature>
<dbReference type="PANTHER" id="PTHR23089">
    <property type="entry name" value="HISTIDINE TRIAD HIT PROTEIN"/>
    <property type="match status" value="1"/>
</dbReference>
<evidence type="ECO:0000313" key="5">
    <source>
        <dbReference type="Proteomes" id="UP000710432"/>
    </source>
</evidence>
<evidence type="ECO:0000256" key="1">
    <source>
        <dbReference type="ARBA" id="ARBA00024472"/>
    </source>
</evidence>
<comment type="caution">
    <text evidence="4">The sequence shown here is derived from an EMBL/GenBank/DDBJ whole genome shotgun (WGS) entry which is preliminary data.</text>
</comment>
<evidence type="ECO:0000313" key="4">
    <source>
        <dbReference type="EMBL" id="KAH0507389.1"/>
    </source>
</evidence>
<dbReference type="SUPFAM" id="SSF54197">
    <property type="entry name" value="HIT-like"/>
    <property type="match status" value="1"/>
</dbReference>
<proteinExistence type="inferred from homology"/>
<dbReference type="Proteomes" id="UP000710432">
    <property type="component" value="Unassembled WGS sequence"/>
</dbReference>
<comment type="similarity">
    <text evidence="2">Belongs to the HINT family.</text>
</comment>
<evidence type="ECO:0000256" key="2">
    <source>
        <dbReference type="ARBA" id="ARBA00025764"/>
    </source>
</evidence>
<name>A0A8J6G9E1_MICOH</name>
<dbReference type="Gene3D" id="3.30.428.10">
    <property type="entry name" value="HIT-like"/>
    <property type="match status" value="1"/>
</dbReference>
<accession>A0A8J6G9E1</accession>
<gene>
    <name evidence="4" type="ORF">LTLLF_168605</name>
</gene>
<dbReference type="AlphaFoldDB" id="A0A8J6G9E1"/>
<comment type="catalytic activity">
    <reaction evidence="1">
        <text>adenosine 5'-phosphoramidate + H2O = NH4(+) + AMP</text>
        <dbReference type="Rhea" id="RHEA:67916"/>
        <dbReference type="ChEBI" id="CHEBI:15377"/>
        <dbReference type="ChEBI" id="CHEBI:28938"/>
        <dbReference type="ChEBI" id="CHEBI:57890"/>
        <dbReference type="ChEBI" id="CHEBI:456215"/>
    </reaction>
</comment>
<dbReference type="EMBL" id="JAATJU010023600">
    <property type="protein sequence ID" value="KAH0507389.1"/>
    <property type="molecule type" value="Genomic_DNA"/>
</dbReference>
<organism evidence="4 5">
    <name type="scientific">Microtus ochrogaster</name>
    <name type="common">Prairie vole</name>
    <dbReference type="NCBI Taxonomy" id="79684"/>
    <lineage>
        <taxon>Eukaryota</taxon>
        <taxon>Metazoa</taxon>
        <taxon>Chordata</taxon>
        <taxon>Craniata</taxon>
        <taxon>Vertebrata</taxon>
        <taxon>Euteleostomi</taxon>
        <taxon>Mammalia</taxon>
        <taxon>Eutheria</taxon>
        <taxon>Euarchontoglires</taxon>
        <taxon>Glires</taxon>
        <taxon>Rodentia</taxon>
        <taxon>Myomorpha</taxon>
        <taxon>Muroidea</taxon>
        <taxon>Cricetidae</taxon>
        <taxon>Arvicolinae</taxon>
        <taxon>Microtus</taxon>
    </lineage>
</organism>